<organism evidence="1 2">
    <name type="scientific">Tenacibaculum polynesiense</name>
    <dbReference type="NCBI Taxonomy" id="3137857"/>
    <lineage>
        <taxon>Bacteria</taxon>
        <taxon>Pseudomonadati</taxon>
        <taxon>Bacteroidota</taxon>
        <taxon>Flavobacteriia</taxon>
        <taxon>Flavobacteriales</taxon>
        <taxon>Flavobacteriaceae</taxon>
        <taxon>Tenacibaculum</taxon>
    </lineage>
</organism>
<evidence type="ECO:0000313" key="1">
    <source>
        <dbReference type="EMBL" id="CAL2102679.1"/>
    </source>
</evidence>
<proteinExistence type="predicted"/>
<comment type="caution">
    <text evidence="1">The sequence shown here is derived from an EMBL/GenBank/DDBJ whole genome shotgun (WGS) entry which is preliminary data.</text>
</comment>
<name>A0ABM9PB37_9FLAO</name>
<accession>A0ABM9PB37</accession>
<sequence length="39" mass="4600">MSNKEFPSYAALGNAHSKTRLSLYEKFAMWFRNFLENAE</sequence>
<gene>
    <name evidence="1" type="ORF">T190423A01A_20430</name>
</gene>
<evidence type="ECO:0000313" key="2">
    <source>
        <dbReference type="Proteomes" id="UP001497527"/>
    </source>
</evidence>
<dbReference type="Proteomes" id="UP001497527">
    <property type="component" value="Unassembled WGS sequence"/>
</dbReference>
<dbReference type="EMBL" id="CAXJIO010000011">
    <property type="protein sequence ID" value="CAL2102679.1"/>
    <property type="molecule type" value="Genomic_DNA"/>
</dbReference>
<keyword evidence="2" id="KW-1185">Reference proteome</keyword>
<protein>
    <submittedName>
        <fullName evidence="1">Uncharacterized protein</fullName>
    </submittedName>
</protein>
<reference evidence="1 2" key="1">
    <citation type="submission" date="2024-05" db="EMBL/GenBank/DDBJ databases">
        <authorList>
            <person name="Duchaud E."/>
        </authorList>
    </citation>
    <scope>NUCLEOTIDE SEQUENCE [LARGE SCALE GENOMIC DNA]</scope>
    <source>
        <strain evidence="1">Ena-SAMPLE-TAB-13-05-2024-13:56:06:370-140308</strain>
    </source>
</reference>